<gene>
    <name evidence="2" type="ORF">OKA05_27345</name>
</gene>
<dbReference type="EMBL" id="JAPDDT010000023">
    <property type="protein sequence ID" value="MCW1926300.1"/>
    <property type="molecule type" value="Genomic_DNA"/>
</dbReference>
<protein>
    <recommendedName>
        <fullName evidence="4">Holin</fullName>
    </recommendedName>
</protein>
<feature type="transmembrane region" description="Helical" evidence="1">
    <location>
        <begin position="35"/>
        <end position="52"/>
    </location>
</feature>
<dbReference type="Proteomes" id="UP001320876">
    <property type="component" value="Unassembled WGS sequence"/>
</dbReference>
<evidence type="ECO:0000256" key="1">
    <source>
        <dbReference type="SAM" id="Phobius"/>
    </source>
</evidence>
<accession>A0ABT3GS47</accession>
<keyword evidence="1" id="KW-1133">Transmembrane helix</keyword>
<evidence type="ECO:0008006" key="4">
    <source>
        <dbReference type="Google" id="ProtNLM"/>
    </source>
</evidence>
<keyword evidence="1" id="KW-0812">Transmembrane</keyword>
<evidence type="ECO:0000313" key="3">
    <source>
        <dbReference type="Proteomes" id="UP001320876"/>
    </source>
</evidence>
<name>A0ABT3GS47_9BACT</name>
<reference evidence="2 3" key="1">
    <citation type="submission" date="2022-10" db="EMBL/GenBank/DDBJ databases">
        <title>Luteolibacter arcticus strain CCTCC AB 2014275, whole genome shotgun sequencing project.</title>
        <authorList>
            <person name="Zhao G."/>
            <person name="Shen L."/>
        </authorList>
    </citation>
    <scope>NUCLEOTIDE SEQUENCE [LARGE SCALE GENOMIC DNA]</scope>
    <source>
        <strain evidence="2 3">CCTCC AB 2014275</strain>
    </source>
</reference>
<keyword evidence="3" id="KW-1185">Reference proteome</keyword>
<evidence type="ECO:0000313" key="2">
    <source>
        <dbReference type="EMBL" id="MCW1926300.1"/>
    </source>
</evidence>
<sequence>MKKLRNWLAAAAALGESLAILDLKGVAPLLPDGWAVWVAGVPTFAALVVHVVKAFGDSLGKLDEPEV</sequence>
<organism evidence="2 3">
    <name type="scientific">Luteolibacter arcticus</name>
    <dbReference type="NCBI Taxonomy" id="1581411"/>
    <lineage>
        <taxon>Bacteria</taxon>
        <taxon>Pseudomonadati</taxon>
        <taxon>Verrucomicrobiota</taxon>
        <taxon>Verrucomicrobiia</taxon>
        <taxon>Verrucomicrobiales</taxon>
        <taxon>Verrucomicrobiaceae</taxon>
        <taxon>Luteolibacter</taxon>
    </lineage>
</organism>
<proteinExistence type="predicted"/>
<comment type="caution">
    <text evidence="2">The sequence shown here is derived from an EMBL/GenBank/DDBJ whole genome shotgun (WGS) entry which is preliminary data.</text>
</comment>
<keyword evidence="1" id="KW-0472">Membrane</keyword>